<keyword evidence="8" id="KW-1185">Reference proteome</keyword>
<evidence type="ECO:0000259" key="6">
    <source>
        <dbReference type="Pfam" id="PF06271"/>
    </source>
</evidence>
<comment type="caution">
    <text evidence="7">The sequence shown here is derived from an EMBL/GenBank/DDBJ whole genome shotgun (WGS) entry which is preliminary data.</text>
</comment>
<dbReference type="GO" id="GO:0016020">
    <property type="term" value="C:membrane"/>
    <property type="evidence" value="ECO:0007669"/>
    <property type="project" value="UniProtKB-SubCell"/>
</dbReference>
<evidence type="ECO:0000256" key="5">
    <source>
        <dbReference type="SAM" id="Phobius"/>
    </source>
</evidence>
<protein>
    <recommendedName>
        <fullName evidence="6">RDD domain-containing protein</fullName>
    </recommendedName>
</protein>
<dbReference type="InterPro" id="IPR010432">
    <property type="entry name" value="RDD"/>
</dbReference>
<keyword evidence="4 5" id="KW-0472">Membrane</keyword>
<organism evidence="7 8">
    <name type="scientific">Phaeodactylibacter xiamenensis</name>
    <dbReference type="NCBI Taxonomy" id="1524460"/>
    <lineage>
        <taxon>Bacteria</taxon>
        <taxon>Pseudomonadati</taxon>
        <taxon>Bacteroidota</taxon>
        <taxon>Saprospiria</taxon>
        <taxon>Saprospirales</taxon>
        <taxon>Haliscomenobacteraceae</taxon>
        <taxon>Phaeodactylibacter</taxon>
    </lineage>
</organism>
<evidence type="ECO:0000256" key="3">
    <source>
        <dbReference type="ARBA" id="ARBA00022989"/>
    </source>
</evidence>
<evidence type="ECO:0000256" key="2">
    <source>
        <dbReference type="ARBA" id="ARBA00022692"/>
    </source>
</evidence>
<dbReference type="PANTHER" id="PTHR38480">
    <property type="entry name" value="SLR0254 PROTEIN"/>
    <property type="match status" value="1"/>
</dbReference>
<accession>A0A098SA76</accession>
<name>A0A098SA76_9BACT</name>
<evidence type="ECO:0000313" key="8">
    <source>
        <dbReference type="Proteomes" id="UP000029736"/>
    </source>
</evidence>
<dbReference type="Proteomes" id="UP000029736">
    <property type="component" value="Unassembled WGS sequence"/>
</dbReference>
<evidence type="ECO:0000256" key="1">
    <source>
        <dbReference type="ARBA" id="ARBA00004141"/>
    </source>
</evidence>
<comment type="subcellular location">
    <subcellularLocation>
        <location evidence="1">Membrane</location>
        <topology evidence="1">Multi-pass membrane protein</topology>
    </subcellularLocation>
</comment>
<keyword evidence="3 5" id="KW-1133">Transmembrane helix</keyword>
<evidence type="ECO:0000313" key="7">
    <source>
        <dbReference type="EMBL" id="KGE88548.1"/>
    </source>
</evidence>
<proteinExistence type="predicted"/>
<dbReference type="PANTHER" id="PTHR38480:SF1">
    <property type="entry name" value="SLR0254 PROTEIN"/>
    <property type="match status" value="1"/>
</dbReference>
<feature type="domain" description="RDD" evidence="6">
    <location>
        <begin position="19"/>
        <end position="149"/>
    </location>
</feature>
<dbReference type="EMBL" id="JPOS01000018">
    <property type="protein sequence ID" value="KGE88548.1"/>
    <property type="molecule type" value="Genomic_DNA"/>
</dbReference>
<sequence length="248" mass="28314">MKIIEIRTAQNVVIEYELALLRERAMAFIIDFFIIMMIFFVVVVLIFGRLLGNAIAGTMLAGVLYGLFPLILFMGYHLFSEIMTNGQTWGKRAMGIRVVRVDGQEPGLSDYLLRAVFHIVDSVFSSGILAAVFISSSSNNQRLGDMTANTTVIRLRHQLQFGLSDILGINSLDNYELTYPQVQQLAEEDMLLIKNMLARYRSHRNPAHEQALRELTGRLQELLNIEEMPRDRIGFLKTLIRDYIVITR</sequence>
<reference evidence="7 8" key="1">
    <citation type="journal article" date="2014" name="Int. J. Syst. Evol. Microbiol.">
        <title>Phaeodactylibacter xiamenensis gen. nov., sp. nov., a member of the family Saprospiraceae isolated from the marine alga Phaeodactylum tricornutum.</title>
        <authorList>
            <person name="Chen Z.Jr."/>
            <person name="Lei X."/>
            <person name="Lai Q."/>
            <person name="Li Y."/>
            <person name="Zhang B."/>
            <person name="Zhang J."/>
            <person name="Zhang H."/>
            <person name="Yang L."/>
            <person name="Zheng W."/>
            <person name="Tian Y."/>
            <person name="Yu Z."/>
            <person name="Xu H.Jr."/>
            <person name="Zheng T."/>
        </authorList>
    </citation>
    <scope>NUCLEOTIDE SEQUENCE [LARGE SCALE GENOMIC DNA]</scope>
    <source>
        <strain evidence="7 8">KD52</strain>
    </source>
</reference>
<keyword evidence="2 5" id="KW-0812">Transmembrane</keyword>
<dbReference type="RefSeq" id="WP_044218169.1">
    <property type="nucleotide sequence ID" value="NZ_JBKAGJ010000006.1"/>
</dbReference>
<dbReference type="AlphaFoldDB" id="A0A098SA76"/>
<feature type="transmembrane region" description="Helical" evidence="5">
    <location>
        <begin position="59"/>
        <end position="79"/>
    </location>
</feature>
<gene>
    <name evidence="7" type="ORF">IX84_07655</name>
</gene>
<dbReference type="STRING" id="1524460.IX84_07655"/>
<dbReference type="Pfam" id="PF06271">
    <property type="entry name" value="RDD"/>
    <property type="match status" value="1"/>
</dbReference>
<dbReference type="OrthoDB" id="9814143at2"/>
<feature type="transmembrane region" description="Helical" evidence="5">
    <location>
        <begin position="25"/>
        <end position="47"/>
    </location>
</feature>
<evidence type="ECO:0000256" key="4">
    <source>
        <dbReference type="ARBA" id="ARBA00023136"/>
    </source>
</evidence>